<feature type="transmembrane region" description="Helical" evidence="1">
    <location>
        <begin position="120"/>
        <end position="143"/>
    </location>
</feature>
<dbReference type="Proteomes" id="UP000754710">
    <property type="component" value="Unassembled WGS sequence"/>
</dbReference>
<name>A0ABS7RLB0_9ACTN</name>
<feature type="transmembrane region" description="Helical" evidence="1">
    <location>
        <begin position="285"/>
        <end position="305"/>
    </location>
</feature>
<sequence length="339" mass="36610">MSGQHGVRGWRGGRAASPQTIEAAERWFVRHGLPYFVDSEREEVRRGLKPRRLGAVATTAVVAGLAVGVVLGWLTVDVSLGISAALAVVGAVAAFYAFTTLRLGAMARWAVARTLRSLGLMFPLVTRALPLLLLFVTFLFINAEVWQVSSTLDGGVMWLAVMLFAGMAVGFLLVRLPEELDKVDDEVEGGRLVAACKGTPLEEAARQLAESGEHVHQDATVRGFQKANLILVLLVAQVVQVLLLSVAVFLFFIVFGAVAMKEGVVESWIGAESHPLGISTLTVELVQVSVFLAAFSGLYFTVYAVTDETYRGQFFTSITDELERAVGARTVYHALKSQA</sequence>
<feature type="transmembrane region" description="Helical" evidence="1">
    <location>
        <begin position="155"/>
        <end position="174"/>
    </location>
</feature>
<proteinExistence type="predicted"/>
<gene>
    <name evidence="2" type="ORF">K1X13_13420</name>
</gene>
<feature type="transmembrane region" description="Helical" evidence="1">
    <location>
        <begin position="53"/>
        <end position="74"/>
    </location>
</feature>
<accession>A0ABS7RLB0</accession>
<feature type="transmembrane region" description="Helical" evidence="1">
    <location>
        <begin position="80"/>
        <end position="99"/>
    </location>
</feature>
<keyword evidence="1" id="KW-0812">Transmembrane</keyword>
<organism evidence="2 3">
    <name type="scientific">Nocardioides jiangsuensis</name>
    <dbReference type="NCBI Taxonomy" id="2866161"/>
    <lineage>
        <taxon>Bacteria</taxon>
        <taxon>Bacillati</taxon>
        <taxon>Actinomycetota</taxon>
        <taxon>Actinomycetes</taxon>
        <taxon>Propionibacteriales</taxon>
        <taxon>Nocardioidaceae</taxon>
        <taxon>Nocardioides</taxon>
    </lineage>
</organism>
<evidence type="ECO:0000313" key="2">
    <source>
        <dbReference type="EMBL" id="MBY9075826.1"/>
    </source>
</evidence>
<comment type="caution">
    <text evidence="2">The sequence shown here is derived from an EMBL/GenBank/DDBJ whole genome shotgun (WGS) entry which is preliminary data.</text>
</comment>
<evidence type="ECO:0000313" key="3">
    <source>
        <dbReference type="Proteomes" id="UP000754710"/>
    </source>
</evidence>
<dbReference type="EMBL" id="JAIEZQ010000002">
    <property type="protein sequence ID" value="MBY9075826.1"/>
    <property type="molecule type" value="Genomic_DNA"/>
</dbReference>
<protein>
    <recommendedName>
        <fullName evidence="4">Integral membrane protein</fullName>
    </recommendedName>
</protein>
<dbReference type="RefSeq" id="WP_221025527.1">
    <property type="nucleotide sequence ID" value="NZ_JAIEZQ010000002.1"/>
</dbReference>
<evidence type="ECO:0008006" key="4">
    <source>
        <dbReference type="Google" id="ProtNLM"/>
    </source>
</evidence>
<keyword evidence="1" id="KW-1133">Transmembrane helix</keyword>
<keyword evidence="1" id="KW-0472">Membrane</keyword>
<evidence type="ECO:0000256" key="1">
    <source>
        <dbReference type="SAM" id="Phobius"/>
    </source>
</evidence>
<feature type="transmembrane region" description="Helical" evidence="1">
    <location>
        <begin position="229"/>
        <end position="258"/>
    </location>
</feature>
<reference evidence="2 3" key="1">
    <citation type="submission" date="2021-08" db="EMBL/GenBank/DDBJ databases">
        <title>Nocardioides bacterium WL0053 sp. nov., isolated from the sediment.</title>
        <authorList>
            <person name="Wang L."/>
            <person name="Zhang D."/>
            <person name="Zhang A."/>
        </authorList>
    </citation>
    <scope>NUCLEOTIDE SEQUENCE [LARGE SCALE GENOMIC DNA]</scope>
    <source>
        <strain evidence="2 3">WL0053</strain>
    </source>
</reference>
<keyword evidence="3" id="KW-1185">Reference proteome</keyword>